<evidence type="ECO:0000256" key="3">
    <source>
        <dbReference type="ARBA" id="ARBA00022692"/>
    </source>
</evidence>
<feature type="domain" description="Lysyl-tRNA synthetase N-terminal transmembrane region" evidence="8">
    <location>
        <begin position="29"/>
        <end position="174"/>
    </location>
</feature>
<sequence>MSGGEPSRSTLSTLSARIPSRLPAVLTARTVPRLLGNLTYLVGAVDLVTGLLHTWRVRLEGLTELLPGALSDAAAAATVVAGVFLLVLGHGLKRRKRRAWRAAVVLLAVSVVLHALKTEPAAAAVAAVGLVLLVAQRGEFQALGDPTTRWRAVRAFVVLLVVSVAAGTLVLWLNRRELVGGFPGAGELARELVLGFVGADGPLSFTRDRSADVVGSLLLGLGLMTLLAPAYLALRTPEPRPELTDDDEARLRVLMARHGDSLAYFNTRRDKSVVWSESGKAAIAYRVVSGVMLASGDPVGDPEAWPGAIAAFVARARDHAWTPAVLGCSEAAGTTWVRQTGMSALELGDEAVVDASTFSLAGRPMRNVRQMVSRIDRAGYVVEVSRVRDVDPGLRRLAMADAAAWRSSDTERGFSMALGRLLDDADPDCVFVAARQDGVVRAFLQFVPWGADGMSLDVMRRDSTADGGVNELMIVRALEAAPALGIGRVSLNFAAFRSALERGEKLGAGPVLRAWRSVLVFASRWLQIESLYRFNAKFQPGWQPRFLLYPAASDLPRVSLAALEAEAFLTWPKLGRIGGRL</sequence>
<evidence type="ECO:0000313" key="9">
    <source>
        <dbReference type="EMBL" id="GAA2734914.1"/>
    </source>
</evidence>
<gene>
    <name evidence="9" type="ORF">GCM10009867_16050</name>
</gene>
<organism evidence="9 10">
    <name type="scientific">Pedococcus aerophilus</name>
    <dbReference type="NCBI Taxonomy" id="436356"/>
    <lineage>
        <taxon>Bacteria</taxon>
        <taxon>Bacillati</taxon>
        <taxon>Actinomycetota</taxon>
        <taxon>Actinomycetes</taxon>
        <taxon>Micrococcales</taxon>
        <taxon>Intrasporangiaceae</taxon>
        <taxon>Pedococcus</taxon>
    </lineage>
</organism>
<dbReference type="InterPro" id="IPR031553">
    <property type="entry name" value="tRNA-synt_2_TM"/>
</dbReference>
<keyword evidence="5 6" id="KW-0472">Membrane</keyword>
<name>A0ABN3UL91_9MICO</name>
<comment type="caution">
    <text evidence="9">The sequence shown here is derived from an EMBL/GenBank/DDBJ whole genome shotgun (WGS) entry which is preliminary data.</text>
</comment>
<keyword evidence="4 6" id="KW-1133">Transmembrane helix</keyword>
<dbReference type="Pfam" id="PF16995">
    <property type="entry name" value="tRNA-synt_2_TM"/>
    <property type="match status" value="1"/>
</dbReference>
<dbReference type="EMBL" id="BAAARN010000001">
    <property type="protein sequence ID" value="GAA2734914.1"/>
    <property type="molecule type" value="Genomic_DNA"/>
</dbReference>
<dbReference type="InterPro" id="IPR016181">
    <property type="entry name" value="Acyl_CoA_acyltransferase"/>
</dbReference>
<proteinExistence type="predicted"/>
<dbReference type="InterPro" id="IPR051211">
    <property type="entry name" value="PG_lysyltransferase"/>
</dbReference>
<feature type="transmembrane region" description="Helical" evidence="6">
    <location>
        <begin position="99"/>
        <end position="116"/>
    </location>
</feature>
<feature type="domain" description="Phosphatidylglycerol lysyltransferase C-terminal" evidence="7">
    <location>
        <begin position="254"/>
        <end position="549"/>
    </location>
</feature>
<evidence type="ECO:0000256" key="4">
    <source>
        <dbReference type="ARBA" id="ARBA00022989"/>
    </source>
</evidence>
<dbReference type="PANTHER" id="PTHR34697:SF2">
    <property type="entry name" value="PHOSPHATIDYLGLYCEROL LYSYLTRANSFERASE"/>
    <property type="match status" value="1"/>
</dbReference>
<evidence type="ECO:0000256" key="6">
    <source>
        <dbReference type="SAM" id="Phobius"/>
    </source>
</evidence>
<keyword evidence="2" id="KW-1003">Cell membrane</keyword>
<accession>A0ABN3UL91</accession>
<evidence type="ECO:0000256" key="2">
    <source>
        <dbReference type="ARBA" id="ARBA00022475"/>
    </source>
</evidence>
<feature type="transmembrane region" description="Helical" evidence="6">
    <location>
        <begin position="213"/>
        <end position="234"/>
    </location>
</feature>
<evidence type="ECO:0000256" key="5">
    <source>
        <dbReference type="ARBA" id="ARBA00023136"/>
    </source>
</evidence>
<evidence type="ECO:0000259" key="7">
    <source>
        <dbReference type="Pfam" id="PF09924"/>
    </source>
</evidence>
<dbReference type="Pfam" id="PF09924">
    <property type="entry name" value="LPG_synthase_C"/>
    <property type="match status" value="1"/>
</dbReference>
<dbReference type="PANTHER" id="PTHR34697">
    <property type="entry name" value="PHOSPHATIDYLGLYCEROL LYSYLTRANSFERASE"/>
    <property type="match status" value="1"/>
</dbReference>
<evidence type="ECO:0000259" key="8">
    <source>
        <dbReference type="Pfam" id="PF16995"/>
    </source>
</evidence>
<feature type="transmembrane region" description="Helical" evidence="6">
    <location>
        <begin position="152"/>
        <end position="173"/>
    </location>
</feature>
<keyword evidence="10" id="KW-1185">Reference proteome</keyword>
<keyword evidence="3 6" id="KW-0812">Transmembrane</keyword>
<dbReference type="InterPro" id="IPR024320">
    <property type="entry name" value="LPG_synthase_C"/>
</dbReference>
<evidence type="ECO:0000256" key="1">
    <source>
        <dbReference type="ARBA" id="ARBA00004651"/>
    </source>
</evidence>
<protein>
    <submittedName>
        <fullName evidence="9">Phosphatidylglycerol lysyltransferase domain-containing protein</fullName>
    </submittedName>
</protein>
<evidence type="ECO:0000313" key="10">
    <source>
        <dbReference type="Proteomes" id="UP001501326"/>
    </source>
</evidence>
<dbReference type="RefSeq" id="WP_344191943.1">
    <property type="nucleotide sequence ID" value="NZ_BAAARN010000001.1"/>
</dbReference>
<feature type="transmembrane region" description="Helical" evidence="6">
    <location>
        <begin position="34"/>
        <end position="53"/>
    </location>
</feature>
<dbReference type="Proteomes" id="UP001501326">
    <property type="component" value="Unassembled WGS sequence"/>
</dbReference>
<reference evidence="9 10" key="1">
    <citation type="journal article" date="2019" name="Int. J. Syst. Evol. Microbiol.">
        <title>The Global Catalogue of Microorganisms (GCM) 10K type strain sequencing project: providing services to taxonomists for standard genome sequencing and annotation.</title>
        <authorList>
            <consortium name="The Broad Institute Genomics Platform"/>
            <consortium name="The Broad Institute Genome Sequencing Center for Infectious Disease"/>
            <person name="Wu L."/>
            <person name="Ma J."/>
        </authorList>
    </citation>
    <scope>NUCLEOTIDE SEQUENCE [LARGE SCALE GENOMIC DNA]</scope>
    <source>
        <strain evidence="9 10">JCM 16378</strain>
    </source>
</reference>
<feature type="transmembrane region" description="Helical" evidence="6">
    <location>
        <begin position="73"/>
        <end position="92"/>
    </location>
</feature>
<dbReference type="SUPFAM" id="SSF55729">
    <property type="entry name" value="Acyl-CoA N-acyltransferases (Nat)"/>
    <property type="match status" value="1"/>
</dbReference>
<comment type="subcellular location">
    <subcellularLocation>
        <location evidence="1">Cell membrane</location>
        <topology evidence="1">Multi-pass membrane protein</topology>
    </subcellularLocation>
</comment>